<organism evidence="8 9">
    <name type="scientific">Cylicocyclus nassatus</name>
    <name type="common">Nematode worm</name>
    <dbReference type="NCBI Taxonomy" id="53992"/>
    <lineage>
        <taxon>Eukaryota</taxon>
        <taxon>Metazoa</taxon>
        <taxon>Ecdysozoa</taxon>
        <taxon>Nematoda</taxon>
        <taxon>Chromadorea</taxon>
        <taxon>Rhabditida</taxon>
        <taxon>Rhabditina</taxon>
        <taxon>Rhabditomorpha</taxon>
        <taxon>Strongyloidea</taxon>
        <taxon>Strongylidae</taxon>
        <taxon>Cylicocyclus</taxon>
    </lineage>
</organism>
<dbReference type="InterPro" id="IPR003961">
    <property type="entry name" value="FN3_dom"/>
</dbReference>
<evidence type="ECO:0000313" key="9">
    <source>
        <dbReference type="Proteomes" id="UP001176961"/>
    </source>
</evidence>
<dbReference type="InterPro" id="IPR003599">
    <property type="entry name" value="Ig_sub"/>
</dbReference>
<protein>
    <submittedName>
        <fullName evidence="8">Uncharacterized protein</fullName>
    </submittedName>
</protein>
<evidence type="ECO:0000259" key="7">
    <source>
        <dbReference type="PROSITE" id="PS50853"/>
    </source>
</evidence>
<evidence type="ECO:0000256" key="1">
    <source>
        <dbReference type="ARBA" id="ARBA00022737"/>
    </source>
</evidence>
<feature type="domain" description="Fibronectin type-III" evidence="7">
    <location>
        <begin position="692"/>
        <end position="795"/>
    </location>
</feature>
<feature type="region of interest" description="Disordered" evidence="4">
    <location>
        <begin position="851"/>
        <end position="870"/>
    </location>
</feature>
<dbReference type="CDD" id="cd00063">
    <property type="entry name" value="FN3"/>
    <property type="match status" value="2"/>
</dbReference>
<proteinExistence type="predicted"/>
<dbReference type="CDD" id="cd00096">
    <property type="entry name" value="Ig"/>
    <property type="match status" value="1"/>
</dbReference>
<dbReference type="SMART" id="SM00409">
    <property type="entry name" value="IG"/>
    <property type="match status" value="5"/>
</dbReference>
<dbReference type="InterPro" id="IPR003598">
    <property type="entry name" value="Ig_sub2"/>
</dbReference>
<name>A0AA36HES7_CYLNA</name>
<dbReference type="EMBL" id="CATQJL010000326">
    <property type="protein sequence ID" value="CAJ0608847.1"/>
    <property type="molecule type" value="Genomic_DNA"/>
</dbReference>
<dbReference type="SMART" id="SM00060">
    <property type="entry name" value="FN3"/>
    <property type="match status" value="2"/>
</dbReference>
<evidence type="ECO:0000313" key="8">
    <source>
        <dbReference type="EMBL" id="CAJ0608847.1"/>
    </source>
</evidence>
<feature type="domain" description="Ig-like" evidence="6">
    <location>
        <begin position="230"/>
        <end position="317"/>
    </location>
</feature>
<dbReference type="PROSITE" id="PS50835">
    <property type="entry name" value="IG_LIKE"/>
    <property type="match status" value="4"/>
</dbReference>
<feature type="compositionally biased region" description="Basic and acidic residues" evidence="4">
    <location>
        <begin position="398"/>
        <end position="410"/>
    </location>
</feature>
<dbReference type="InterPro" id="IPR013098">
    <property type="entry name" value="Ig_I-set"/>
</dbReference>
<feature type="compositionally biased region" description="Acidic residues" evidence="4">
    <location>
        <begin position="383"/>
        <end position="397"/>
    </location>
</feature>
<dbReference type="SUPFAM" id="SSF48726">
    <property type="entry name" value="Immunoglobulin"/>
    <property type="match status" value="5"/>
</dbReference>
<keyword evidence="5" id="KW-0472">Membrane</keyword>
<feature type="transmembrane region" description="Helical" evidence="5">
    <location>
        <begin position="807"/>
        <end position="826"/>
    </location>
</feature>
<dbReference type="Gene3D" id="2.60.40.10">
    <property type="entry name" value="Immunoglobulins"/>
    <property type="match status" value="7"/>
</dbReference>
<comment type="caution">
    <text evidence="8">The sequence shown here is derived from an EMBL/GenBank/DDBJ whole genome shotgun (WGS) entry which is preliminary data.</text>
</comment>
<evidence type="ECO:0000256" key="3">
    <source>
        <dbReference type="ARBA" id="ARBA00023319"/>
    </source>
</evidence>
<keyword evidence="3" id="KW-0393">Immunoglobulin domain</keyword>
<dbReference type="InterPro" id="IPR036116">
    <property type="entry name" value="FN3_sf"/>
</dbReference>
<keyword evidence="5" id="KW-0812">Transmembrane</keyword>
<feature type="compositionally biased region" description="Acidic residues" evidence="4">
    <location>
        <begin position="411"/>
        <end position="426"/>
    </location>
</feature>
<dbReference type="GO" id="GO:0048812">
    <property type="term" value="P:neuron projection morphogenesis"/>
    <property type="evidence" value="ECO:0007669"/>
    <property type="project" value="UniProtKB-ARBA"/>
</dbReference>
<feature type="domain" description="Ig-like" evidence="6">
    <location>
        <begin position="490"/>
        <end position="581"/>
    </location>
</feature>
<dbReference type="PROSITE" id="PS50853">
    <property type="entry name" value="FN3"/>
    <property type="match status" value="2"/>
</dbReference>
<sequence length="887" mass="98731">MLRSTLYFPRNASFALPGMRCTPLIFTLFLHLCTAWELVVIPNGDRLLDQKTGDNFMVSCKVKDYDGAASDVKVEWYKDGSVVSRLGSIMTIYKTYANQLLINRPKISDSGEYVCKAEVNGEEQETTVRISFADPPKFISPQTEQHPEEGSTAEIVCLVEGTEKLEVFWQFNGTILEEGSPRGYEFQNDRQILLIPEYDSKKDDGIYKCNAAQFSSFETLAINVTGYSRPVITVFHAPENNIGFEGASARIQCGAVGKPKPLYQWFHESGESIGDSDKYKVHDGLLVIESLSEHDSGQYKCVASNAVGNATQTAQLKVLLKPRVEKLLDVTKKENENIEIVCKYSGDGISNAKFVFGSEEYSVVDDEEQSKELSPSDKSGNGGEDEDGEEEDDEEGKDEAANNEKDNENADKDEDEDEEEDDEDEVKENARIKRFEEDVTSERLSVRAEGDSIILSIHNLTMSDAGLYKCAVSNNAGSTERAFNIAITHPPILRRASEDQVRSFDGNTIHLFCEVSAVPSPSWIWLRDGNEVEADGSSIIIESLEGRSKLTLQNYAGRNYGSYTCKADNGVGIFAKAIEVLQVFPPIIPEGIDCKKRLYPNYGKCSIDLESYNDHARRPSRMEFQIMEIGDSSLGEDWKKARVITVDYDAEEMVLRNLTPNTQYSVRARAINEAGESDFCSPTIMETTDPWAPKKPENVRMECDEVCTVFWDEPNDHGSEITAYRVVIQEYTENEETGEAKDIGNAFSVEVPGNERSLELTHIHPHSSYRVSVSAVNSIGIGEIEEIEVDTDDAPLSSSESFLTPKLPIIVGLSLLVILIIIDLICYSTNRCGLIACFCINCLGRAPRDRKEKDVEAGRGENNRLLDNQTSSPHTTILQTVPLTTTV</sequence>
<dbReference type="InterPro" id="IPR036179">
    <property type="entry name" value="Ig-like_dom_sf"/>
</dbReference>
<evidence type="ECO:0000256" key="2">
    <source>
        <dbReference type="ARBA" id="ARBA00023157"/>
    </source>
</evidence>
<evidence type="ECO:0000256" key="4">
    <source>
        <dbReference type="SAM" id="MobiDB-lite"/>
    </source>
</evidence>
<dbReference type="FunFam" id="2.60.40.10:FF:000032">
    <property type="entry name" value="palladin isoform X1"/>
    <property type="match status" value="1"/>
</dbReference>
<gene>
    <name evidence="8" type="ORF">CYNAS_LOCUS20830</name>
</gene>
<dbReference type="InterPro" id="IPR007110">
    <property type="entry name" value="Ig-like_dom"/>
</dbReference>
<reference evidence="8" key="1">
    <citation type="submission" date="2023-07" db="EMBL/GenBank/DDBJ databases">
        <authorList>
            <consortium name="CYATHOMIX"/>
        </authorList>
    </citation>
    <scope>NUCLEOTIDE SEQUENCE</scope>
    <source>
        <strain evidence="8">N/A</strain>
    </source>
</reference>
<feature type="region of interest" description="Disordered" evidence="4">
    <location>
        <begin position="363"/>
        <end position="433"/>
    </location>
</feature>
<keyword evidence="1" id="KW-0677">Repeat</keyword>
<dbReference type="AlphaFoldDB" id="A0AA36HES7"/>
<dbReference type="Pfam" id="PF00041">
    <property type="entry name" value="fn3"/>
    <property type="match status" value="1"/>
</dbReference>
<accession>A0AA36HES7</accession>
<keyword evidence="9" id="KW-1185">Reference proteome</keyword>
<dbReference type="PANTHER" id="PTHR10075">
    <property type="entry name" value="BASIGIN RELATED"/>
    <property type="match status" value="1"/>
</dbReference>
<feature type="domain" description="Ig-like" evidence="6">
    <location>
        <begin position="136"/>
        <end position="225"/>
    </location>
</feature>
<dbReference type="SMART" id="SM00408">
    <property type="entry name" value="IGc2"/>
    <property type="match status" value="5"/>
</dbReference>
<feature type="compositionally biased region" description="Basic and acidic residues" evidence="4">
    <location>
        <begin position="851"/>
        <end position="864"/>
    </location>
</feature>
<keyword evidence="5" id="KW-1133">Transmembrane helix</keyword>
<evidence type="ECO:0000259" key="6">
    <source>
        <dbReference type="PROSITE" id="PS50835"/>
    </source>
</evidence>
<keyword evidence="2" id="KW-1015">Disulfide bond</keyword>
<dbReference type="SUPFAM" id="SSF49265">
    <property type="entry name" value="Fibronectin type III"/>
    <property type="match status" value="1"/>
</dbReference>
<dbReference type="Pfam" id="PF13927">
    <property type="entry name" value="Ig_3"/>
    <property type="match status" value="1"/>
</dbReference>
<feature type="domain" description="Fibronectin type-III" evidence="7">
    <location>
        <begin position="588"/>
        <end position="690"/>
    </location>
</feature>
<feature type="domain" description="Ig-like" evidence="6">
    <location>
        <begin position="23"/>
        <end position="131"/>
    </location>
</feature>
<dbReference type="Pfam" id="PF07679">
    <property type="entry name" value="I-set"/>
    <property type="match status" value="4"/>
</dbReference>
<dbReference type="PANTHER" id="PTHR10075:SF14">
    <property type="entry name" value="CELL ADHESION MOLECULE DSCAM2-RELATED"/>
    <property type="match status" value="1"/>
</dbReference>
<dbReference type="Proteomes" id="UP001176961">
    <property type="component" value="Unassembled WGS sequence"/>
</dbReference>
<evidence type="ECO:0000256" key="5">
    <source>
        <dbReference type="SAM" id="Phobius"/>
    </source>
</evidence>
<dbReference type="InterPro" id="IPR013783">
    <property type="entry name" value="Ig-like_fold"/>
</dbReference>